<keyword evidence="4" id="KW-0326">Glycosidase</keyword>
<feature type="domain" description="Glycosyl hydrolase family 31 C-terminal" evidence="7">
    <location>
        <begin position="672"/>
        <end position="763"/>
    </location>
</feature>
<dbReference type="SUPFAM" id="SSF51011">
    <property type="entry name" value="Glycosyl hydrolase domain"/>
    <property type="match status" value="1"/>
</dbReference>
<dbReference type="InterPro" id="IPR048395">
    <property type="entry name" value="Glyco_hydro_31_C"/>
</dbReference>
<dbReference type="STRING" id="1263082.A0A068RTU6"/>
<dbReference type="Gene3D" id="2.60.40.1180">
    <property type="entry name" value="Golgi alpha-mannosidase II"/>
    <property type="match status" value="2"/>
</dbReference>
<dbReference type="Gene3D" id="2.60.40.1760">
    <property type="entry name" value="glycosyl hydrolase (family 31)"/>
    <property type="match status" value="1"/>
</dbReference>
<dbReference type="SUPFAM" id="SSF74650">
    <property type="entry name" value="Galactose mutarotase-like"/>
    <property type="match status" value="1"/>
</dbReference>
<sequence length="898" mass="102598">MILLWLPCNGQHHDDQQFVMVASNQSEYPEKGYMVKQVIPTDTGLEIPLAVIPSRPIHGKTIQHLVAEVDFETSERLHVKIRDQDHKQVPVPDSPQGLQRPKLDTAASALERNYDFTYTDNPFGFQVIRASDQAVLFDTRHLPLVFEDQYLEISTSISEDTNIYGFGETPLKHLKRQKGSITTLFARDAPCPFNENIYGTHPFYMEIHDGKAHGVLLLNAHGQDVFLNKDRITWKVIGGVLEYYFFVPEDNKPNSVMRAYTDLVGKPMMIAHWMLGWQHCRWGYHDIEEVEAVIKGYKDHSIPLEVKWIDIVPRCITDYMDTFKDFTFDPQHFPEHKMRALSDTLHQNKQRMVVIVDAGKAAFSNYGPYSRGRELDVFMKNPDGSDYVGQVWPGYTVFPDWFHPNTSTYWDYEVASWLDRLNLDGLWIDMDEPSSFCLGSCGTDKLDQLPPAFEPWTLPEDVQQQLHKEQRDALHAMAEKISVKETRDLLYPKYAIRNGEGDLSEKTVAMTAYHHGDIAHYDLHSLYGHAECSLTRQAMIKHRSNERPFILSRSTFSGSGQYSGHWTGDNWSTWIQLKTSIIDIFNVQMFGISYSGADICGFNGNATEELCTRWLELGAFYPFARNHNVKEAVSQAPYEWESAAEALRKALAVRYALLPYLYTVFEESHRVGTGVWRPLIFEYPHVNDFADHATQVLVGKDVLLSPVLYQGATTVDAKFPSGVWYDWYTYERIHVSQDAPYETYTLDAPLTHIPVHVRGGAILPLKRPEMLVEDTFSHPYTLLIALDENEEALGRLYMDDGHSIHQSHVSNIVFSFSQDGVLHAQGEFAYHHGSETTIKSIQIVGKMYSTATYQSNANEDSSFKSYRLTNQAHTSSSILENADIPLADGPFTIRFDQQ</sequence>
<dbReference type="CDD" id="cd14752">
    <property type="entry name" value="GH31_N"/>
    <property type="match status" value="1"/>
</dbReference>
<dbReference type="InterPro" id="IPR013780">
    <property type="entry name" value="Glyco_hydro_b"/>
</dbReference>
<evidence type="ECO:0000259" key="6">
    <source>
        <dbReference type="Pfam" id="PF13802"/>
    </source>
</evidence>
<dbReference type="Gene3D" id="3.20.20.80">
    <property type="entry name" value="Glycosidases"/>
    <property type="match status" value="1"/>
</dbReference>
<keyword evidence="2" id="KW-0325">Glycoprotein</keyword>
<dbReference type="SUPFAM" id="SSF51445">
    <property type="entry name" value="(Trans)glycosidases"/>
    <property type="match status" value="1"/>
</dbReference>
<comment type="similarity">
    <text evidence="1 4">Belongs to the glycosyl hydrolase 31 family.</text>
</comment>
<evidence type="ECO:0000313" key="8">
    <source>
        <dbReference type="EMBL" id="CDH52396.1"/>
    </source>
</evidence>
<gene>
    <name evidence="8" type="ORF">LCOR_03870.1</name>
</gene>
<dbReference type="InterPro" id="IPR011013">
    <property type="entry name" value="Gal_mutarotase_sf_dom"/>
</dbReference>
<dbReference type="VEuPathDB" id="FungiDB:LCOR_03870.1"/>
<evidence type="ECO:0000256" key="4">
    <source>
        <dbReference type="RuleBase" id="RU361185"/>
    </source>
</evidence>
<evidence type="ECO:0000256" key="2">
    <source>
        <dbReference type="ARBA" id="ARBA00023180"/>
    </source>
</evidence>
<dbReference type="Pfam" id="PF01055">
    <property type="entry name" value="Glyco_hydro_31_2nd"/>
    <property type="match status" value="1"/>
</dbReference>
<proteinExistence type="inferred from homology"/>
<evidence type="ECO:0000259" key="5">
    <source>
        <dbReference type="Pfam" id="PF01055"/>
    </source>
</evidence>
<accession>A0A068RTU6</accession>
<dbReference type="CDD" id="cd06602">
    <property type="entry name" value="GH31_MGAM_SI_GAA"/>
    <property type="match status" value="1"/>
</dbReference>
<evidence type="ECO:0000259" key="7">
    <source>
        <dbReference type="Pfam" id="PF21365"/>
    </source>
</evidence>
<dbReference type="InterPro" id="IPR025887">
    <property type="entry name" value="Glyco_hydro_31_N_dom"/>
</dbReference>
<dbReference type="Proteomes" id="UP000027586">
    <property type="component" value="Unassembled WGS sequence"/>
</dbReference>
<feature type="domain" description="Glycoside hydrolase family 31 N-terminal" evidence="6">
    <location>
        <begin position="117"/>
        <end position="221"/>
    </location>
</feature>
<feature type="domain" description="Glycoside hydrolase family 31 TIM barrel" evidence="5">
    <location>
        <begin position="267"/>
        <end position="663"/>
    </location>
</feature>
<dbReference type="GO" id="GO:0030246">
    <property type="term" value="F:carbohydrate binding"/>
    <property type="evidence" value="ECO:0007669"/>
    <property type="project" value="InterPro"/>
</dbReference>
<dbReference type="GO" id="GO:0004553">
    <property type="term" value="F:hydrolase activity, hydrolyzing O-glycosyl compounds"/>
    <property type="evidence" value="ECO:0007669"/>
    <property type="project" value="InterPro"/>
</dbReference>
<evidence type="ECO:0000256" key="1">
    <source>
        <dbReference type="ARBA" id="ARBA00007806"/>
    </source>
</evidence>
<keyword evidence="9" id="KW-1185">Reference proteome</keyword>
<dbReference type="EMBL" id="CBTN010000013">
    <property type="protein sequence ID" value="CDH52396.1"/>
    <property type="molecule type" value="Genomic_DNA"/>
</dbReference>
<organism evidence="8 9">
    <name type="scientific">Lichtheimia corymbifera JMRC:FSU:9682</name>
    <dbReference type="NCBI Taxonomy" id="1263082"/>
    <lineage>
        <taxon>Eukaryota</taxon>
        <taxon>Fungi</taxon>
        <taxon>Fungi incertae sedis</taxon>
        <taxon>Mucoromycota</taxon>
        <taxon>Mucoromycotina</taxon>
        <taxon>Mucoromycetes</taxon>
        <taxon>Mucorales</taxon>
        <taxon>Lichtheimiaceae</taxon>
        <taxon>Lichtheimia</taxon>
    </lineage>
</organism>
<dbReference type="InterPro" id="IPR000322">
    <property type="entry name" value="Glyco_hydro_31_TIM"/>
</dbReference>
<dbReference type="OrthoDB" id="5839090at2759"/>
<dbReference type="AlphaFoldDB" id="A0A068RTU6"/>
<dbReference type="InterPro" id="IPR017853">
    <property type="entry name" value="GH"/>
</dbReference>
<dbReference type="Pfam" id="PF13802">
    <property type="entry name" value="Gal_mutarotas_2"/>
    <property type="match status" value="1"/>
</dbReference>
<evidence type="ECO:0000313" key="9">
    <source>
        <dbReference type="Proteomes" id="UP000027586"/>
    </source>
</evidence>
<dbReference type="GO" id="GO:0005975">
    <property type="term" value="P:carbohydrate metabolic process"/>
    <property type="evidence" value="ECO:0007669"/>
    <property type="project" value="InterPro"/>
</dbReference>
<dbReference type="PANTHER" id="PTHR22762">
    <property type="entry name" value="ALPHA-GLUCOSIDASE"/>
    <property type="match status" value="1"/>
</dbReference>
<reference evidence="8" key="1">
    <citation type="submission" date="2013-08" db="EMBL/GenBank/DDBJ databases">
        <title>Gene expansion shapes genome architecture in the human pathogen Lichtheimia corymbifera: an evolutionary genomics analysis in the ancient terrestrial Mucorales (Mucoromycotina).</title>
        <authorList>
            <person name="Schwartze V.U."/>
            <person name="Winter S."/>
            <person name="Shelest E."/>
            <person name="Marcet-Houben M."/>
            <person name="Horn F."/>
            <person name="Wehner S."/>
            <person name="Hoffmann K."/>
            <person name="Riege K."/>
            <person name="Sammeth M."/>
            <person name="Nowrousian M."/>
            <person name="Valiante V."/>
            <person name="Linde J."/>
            <person name="Jacobsen I.D."/>
            <person name="Marz M."/>
            <person name="Brakhage A.A."/>
            <person name="Gabaldon T."/>
            <person name="Bocker S."/>
            <person name="Voigt K."/>
        </authorList>
    </citation>
    <scope>NUCLEOTIDE SEQUENCE [LARGE SCALE GENOMIC DNA]</scope>
    <source>
        <strain evidence="8">FSU 9682</strain>
    </source>
</reference>
<protein>
    <recommendedName>
        <fullName evidence="3">Maltase</fullName>
    </recommendedName>
</protein>
<comment type="caution">
    <text evidence="8">The sequence shown here is derived from an EMBL/GenBank/DDBJ whole genome shotgun (WGS) entry which is preliminary data.</text>
</comment>
<dbReference type="PANTHER" id="PTHR22762:SF133">
    <property type="entry name" value="P-TYPE DOMAIN-CONTAINING PROTEIN"/>
    <property type="match status" value="1"/>
</dbReference>
<name>A0A068RTU6_9FUNG</name>
<dbReference type="Pfam" id="PF21365">
    <property type="entry name" value="Glyco_hydro_31_3rd"/>
    <property type="match status" value="1"/>
</dbReference>
<keyword evidence="4" id="KW-0378">Hydrolase</keyword>
<evidence type="ECO:0000256" key="3">
    <source>
        <dbReference type="ARBA" id="ARBA00041343"/>
    </source>
</evidence>